<dbReference type="RefSeq" id="WP_222836916.1">
    <property type="nucleotide sequence ID" value="NZ_CP003915.1"/>
</dbReference>
<keyword evidence="9" id="KW-0411">Iron-sulfur</keyword>
<dbReference type="Gene3D" id="1.10.10.1100">
    <property type="entry name" value="BFD-like [2Fe-2S]-binding domain"/>
    <property type="match status" value="1"/>
</dbReference>
<dbReference type="SMART" id="SM00926">
    <property type="entry name" value="Molybdop_Fe4S4"/>
    <property type="match status" value="1"/>
</dbReference>
<dbReference type="SUPFAM" id="SSF53706">
    <property type="entry name" value="Formate dehydrogenase/DMSO reductase, domains 1-3"/>
    <property type="match status" value="1"/>
</dbReference>
<evidence type="ECO:0000259" key="11">
    <source>
        <dbReference type="PROSITE" id="PS51669"/>
    </source>
</evidence>
<dbReference type="GO" id="GO:0016491">
    <property type="term" value="F:oxidoreductase activity"/>
    <property type="evidence" value="ECO:0007669"/>
    <property type="project" value="UniProtKB-KW"/>
</dbReference>
<evidence type="ECO:0000256" key="1">
    <source>
        <dbReference type="ARBA" id="ARBA00001942"/>
    </source>
</evidence>
<dbReference type="Gene3D" id="3.40.50.740">
    <property type="match status" value="1"/>
</dbReference>
<comment type="similarity">
    <text evidence="3">Belongs to the prokaryotic molybdopterin-containing oxidoreductase family. NasA/NapA/NarB subfamily.</text>
</comment>
<dbReference type="InterPro" id="IPR027467">
    <property type="entry name" value="MopterinOxRdtase_cofactor_BS"/>
</dbReference>
<dbReference type="Proteomes" id="UP000019095">
    <property type="component" value="Chromosome"/>
</dbReference>
<keyword evidence="8" id="KW-0408">Iron</keyword>
<evidence type="ECO:0000256" key="4">
    <source>
        <dbReference type="ARBA" id="ARBA00022485"/>
    </source>
</evidence>
<evidence type="ECO:0000256" key="10">
    <source>
        <dbReference type="ARBA" id="ARBA00023063"/>
    </source>
</evidence>
<dbReference type="InterPro" id="IPR006963">
    <property type="entry name" value="Mopterin_OxRdtase_4Fe-4S_dom"/>
</dbReference>
<dbReference type="GO" id="GO:0051539">
    <property type="term" value="F:4 iron, 4 sulfur cluster binding"/>
    <property type="evidence" value="ECO:0007669"/>
    <property type="project" value="UniProtKB-KW"/>
</dbReference>
<keyword evidence="13" id="KW-1185">Reference proteome</keyword>
<dbReference type="GO" id="GO:0045333">
    <property type="term" value="P:cellular respiration"/>
    <property type="evidence" value="ECO:0007669"/>
    <property type="project" value="UniProtKB-ARBA"/>
</dbReference>
<dbReference type="Pfam" id="PF04879">
    <property type="entry name" value="Molybdop_Fe4S4"/>
    <property type="match status" value="1"/>
</dbReference>
<reference evidence="12 13" key="1">
    <citation type="journal article" date="2014" name="Microbiology">
        <title>Unravelling the complete genome sequence of Advenella mimigardefordensis strain DPN7T and novel insights in the catabolism of the xenobiotic polythioester precursor 3,3'-dithiodipropionate.</title>
        <authorList>
            <person name="Wubbeler J.H."/>
            <person name="Hiessl S."/>
            <person name="Schuldes J."/>
            <person name="Thurmer A."/>
            <person name="Daniel R."/>
            <person name="Steinbuchel A."/>
        </authorList>
    </citation>
    <scope>NUCLEOTIDE SEQUENCE [LARGE SCALE GENOMIC DNA]</scope>
    <source>
        <strain evidence="13">DSM 17166 / LMG 22922 / DPN7</strain>
    </source>
</reference>
<gene>
    <name evidence="12" type="primary">narB</name>
    <name evidence="12" type="ORF">MIM_c09450</name>
</gene>
<dbReference type="PROSITE" id="PS51669">
    <property type="entry name" value="4FE4S_MOW_BIS_MGD"/>
    <property type="match status" value="1"/>
</dbReference>
<keyword evidence="6" id="KW-0479">Metal-binding</keyword>
<evidence type="ECO:0000313" key="12">
    <source>
        <dbReference type="EMBL" id="AHG63044.1"/>
    </source>
</evidence>
<evidence type="ECO:0000256" key="2">
    <source>
        <dbReference type="ARBA" id="ARBA00001966"/>
    </source>
</evidence>
<dbReference type="Pfam" id="PF04324">
    <property type="entry name" value="Fer2_BFD"/>
    <property type="match status" value="1"/>
</dbReference>
<evidence type="ECO:0000256" key="5">
    <source>
        <dbReference type="ARBA" id="ARBA00022505"/>
    </source>
</evidence>
<keyword evidence="10" id="KW-0534">Nitrate assimilation</keyword>
<dbReference type="AlphaFoldDB" id="W0P853"/>
<keyword evidence="4" id="KW-0004">4Fe-4S</keyword>
<dbReference type="InterPro" id="IPR041854">
    <property type="entry name" value="BFD-like_2Fe2S-bd_dom_sf"/>
</dbReference>
<dbReference type="PANTHER" id="PTHR43105">
    <property type="entry name" value="RESPIRATORY NITRATE REDUCTASE"/>
    <property type="match status" value="1"/>
</dbReference>
<dbReference type="InterPro" id="IPR006656">
    <property type="entry name" value="Mopterin_OxRdtase"/>
</dbReference>
<dbReference type="InterPro" id="IPR006657">
    <property type="entry name" value="MoPterin_dinucl-bd_dom"/>
</dbReference>
<dbReference type="Gene3D" id="3.40.228.10">
    <property type="entry name" value="Dimethylsulfoxide Reductase, domain 2"/>
    <property type="match status" value="1"/>
</dbReference>
<dbReference type="HOGENOM" id="CLU_000422_13_1_4"/>
<dbReference type="GO" id="GO:1990204">
    <property type="term" value="C:oxidoreductase complex"/>
    <property type="evidence" value="ECO:0007669"/>
    <property type="project" value="UniProtKB-ARBA"/>
</dbReference>
<evidence type="ECO:0000256" key="6">
    <source>
        <dbReference type="ARBA" id="ARBA00022723"/>
    </source>
</evidence>
<dbReference type="PATRIC" id="fig|1247726.3.peg.1030"/>
<keyword evidence="7 12" id="KW-0560">Oxidoreductase</keyword>
<feature type="domain" description="4Fe-4S Mo/W bis-MGD-type" evidence="11">
    <location>
        <begin position="17"/>
        <end position="73"/>
    </location>
</feature>
<dbReference type="STRING" id="1247726.MIM_c09450"/>
<evidence type="ECO:0000256" key="3">
    <source>
        <dbReference type="ARBA" id="ARBA00008747"/>
    </source>
</evidence>
<dbReference type="Gene3D" id="2.40.40.20">
    <property type="match status" value="1"/>
</dbReference>
<dbReference type="InterPro" id="IPR007419">
    <property type="entry name" value="BFD-like_2Fe2S-bd_dom"/>
</dbReference>
<evidence type="ECO:0000256" key="7">
    <source>
        <dbReference type="ARBA" id="ARBA00023002"/>
    </source>
</evidence>
<dbReference type="EC" id="1.7.99.4" evidence="12"/>
<evidence type="ECO:0000313" key="13">
    <source>
        <dbReference type="Proteomes" id="UP000019095"/>
    </source>
</evidence>
<name>W0P853_ADVMD</name>
<dbReference type="Pfam" id="PF01568">
    <property type="entry name" value="Molydop_binding"/>
    <property type="match status" value="1"/>
</dbReference>
<keyword evidence="5" id="KW-0500">Molybdenum</keyword>
<dbReference type="InterPro" id="IPR009010">
    <property type="entry name" value="Asp_de-COase-like_dom_sf"/>
</dbReference>
<dbReference type="CDD" id="cd02791">
    <property type="entry name" value="MopB_CT_Nitrate-R-NapA-like"/>
    <property type="match status" value="1"/>
</dbReference>
<proteinExistence type="inferred from homology"/>
<dbReference type="eggNOG" id="COG0243">
    <property type="taxonomic scope" value="Bacteria"/>
</dbReference>
<protein>
    <submittedName>
        <fullName evidence="12">Nitrate reductase</fullName>
        <ecNumber evidence="12">1.7.99.4</ecNumber>
    </submittedName>
</protein>
<dbReference type="InterPro" id="IPR050123">
    <property type="entry name" value="Prok_molybdopt-oxidoreductase"/>
</dbReference>
<evidence type="ECO:0000256" key="8">
    <source>
        <dbReference type="ARBA" id="ARBA00023004"/>
    </source>
</evidence>
<dbReference type="PROSITE" id="PS00551">
    <property type="entry name" value="MOLYBDOPTERIN_PROK_1"/>
    <property type="match status" value="1"/>
</dbReference>
<dbReference type="InterPro" id="IPR041957">
    <property type="entry name" value="CT_Nitrate-R-NapA-like"/>
</dbReference>
<evidence type="ECO:0000256" key="9">
    <source>
        <dbReference type="ARBA" id="ARBA00023014"/>
    </source>
</evidence>
<organism evidence="12 13">
    <name type="scientific">Advenella mimigardefordensis (strain DSM 17166 / LMG 22922 / DPN7)</name>
    <dbReference type="NCBI Taxonomy" id="1247726"/>
    <lineage>
        <taxon>Bacteria</taxon>
        <taxon>Pseudomonadati</taxon>
        <taxon>Pseudomonadota</taxon>
        <taxon>Betaproteobacteria</taxon>
        <taxon>Burkholderiales</taxon>
        <taxon>Alcaligenaceae</taxon>
    </lineage>
</organism>
<comment type="cofactor">
    <cofactor evidence="1">
        <name>Mo-bis(molybdopterin guanine dinucleotide)</name>
        <dbReference type="ChEBI" id="CHEBI:60539"/>
    </cofactor>
</comment>
<dbReference type="GO" id="GO:0046872">
    <property type="term" value="F:metal ion binding"/>
    <property type="evidence" value="ECO:0007669"/>
    <property type="project" value="UniProtKB-KW"/>
</dbReference>
<dbReference type="CDD" id="cd02754">
    <property type="entry name" value="MopB_Nitrate-R-NapA-like"/>
    <property type="match status" value="1"/>
</dbReference>
<accession>W0P853</accession>
<sequence length="908" mass="98327">MDAPVPVPLVQMTTDEIRVTLSVCCYCGTGCGVRIQSKGEQVLSVEGDRAHPSNAGLLCSKGMALPGTIRRDTTRVLHARLRDRQTGQYRQIDMAEAFDVAAKVISTTVREAGPQSMGFYLSGQLLTEDYAIFNKMARVLVGTNNIDTNSRLCMSSAVSGYKMTLGADAPPASYEDIELADTVLIAGSNMAYAHPVLFRRLMQARQLRPHMKIIVIDPRNTDTAQAADLHLAVTPGADVALFHAMLNVMVWENLIDHDYIARYTDGFPALKDRIREFTPAAAEGVCGVAAADIVKAARWFAQSAATLSLYTMGLNQSSSGTAKNMSLIHLHLATGHIGRPGTGPFSLTGQPNAMGGREAGAMATLLPGHRDPVNPVHRQEVAALWGADSIPDTPGHPAVAMFDALLEKRIRVIWIAATNPAQSLPDQTRVRKAMQSADFVIVQEAFADAETLAYADLILPAATWPEKEGTVTNSERRISRVRAAIAAPGDALADWKIVQQVAQRVARQIAPEKEALFSYADEAQIFAEHAALTAGRDLDYSALSFDVLEQLGPVQWPFTQSGTPRLYTNHVFATPNGRARFAAVGYVAPVENISAHFPLRLTTGRLRDHWHTMTRTGLSQTLIGHVEEPVVHLHPSDMARYRIGDQALVTIRSRRARLVLPAQADETLKPGCAFVPMHWGSRFMAGDGINGLTHGATDPDSGQPELKHCVIGVQAYQPVWQAVAWVRGDAVQLQRQLSIWLSGFDYAIAVPVATGGGGLRLRLATRTVPEPARLKHLLADLGIADADVAFDDPARGIYRRVRCSDGRVAVYCLAGTDLNAEVALNDWVDTDVRPEPLLPVLLGKSQMKERARIVCACNGVTDAQILHGIRSGMDLPALKQTLNCGTGCGSCVVQINQMISRHAGVEAL</sequence>
<dbReference type="GO" id="GO:0043546">
    <property type="term" value="F:molybdopterin cofactor binding"/>
    <property type="evidence" value="ECO:0007669"/>
    <property type="project" value="InterPro"/>
</dbReference>
<dbReference type="GO" id="GO:0016020">
    <property type="term" value="C:membrane"/>
    <property type="evidence" value="ECO:0007669"/>
    <property type="project" value="TreeGrafter"/>
</dbReference>
<comment type="cofactor">
    <cofactor evidence="2">
        <name>[4Fe-4S] cluster</name>
        <dbReference type="ChEBI" id="CHEBI:49883"/>
    </cofactor>
</comment>
<dbReference type="SUPFAM" id="SSF50692">
    <property type="entry name" value="ADC-like"/>
    <property type="match status" value="1"/>
</dbReference>
<dbReference type="PANTHER" id="PTHR43105:SF9">
    <property type="entry name" value="NADPH-FE(3+) OXIDOREDUCTASE SUBUNIT ALPHA"/>
    <property type="match status" value="1"/>
</dbReference>
<dbReference type="EMBL" id="CP003915">
    <property type="protein sequence ID" value="AHG63044.1"/>
    <property type="molecule type" value="Genomic_DNA"/>
</dbReference>
<dbReference type="GO" id="GO:0042128">
    <property type="term" value="P:nitrate assimilation"/>
    <property type="evidence" value="ECO:0007669"/>
    <property type="project" value="UniProtKB-KW"/>
</dbReference>
<dbReference type="Pfam" id="PF00384">
    <property type="entry name" value="Molybdopterin"/>
    <property type="match status" value="1"/>
</dbReference>
<dbReference type="KEGG" id="amim:MIM_c09450"/>
<dbReference type="Gene3D" id="2.20.25.90">
    <property type="entry name" value="ADC-like domains"/>
    <property type="match status" value="1"/>
</dbReference>